<keyword evidence="4" id="KW-1185">Reference proteome</keyword>
<dbReference type="GO" id="GO:0005615">
    <property type="term" value="C:extracellular space"/>
    <property type="evidence" value="ECO:0007669"/>
    <property type="project" value="TreeGrafter"/>
</dbReference>
<dbReference type="PANTHER" id="PTHR11339">
    <property type="entry name" value="EXTRACELLULAR MATRIX GLYCOPROTEIN RELATED"/>
    <property type="match status" value="1"/>
</dbReference>
<evidence type="ECO:0000256" key="1">
    <source>
        <dbReference type="ARBA" id="ARBA00023157"/>
    </source>
</evidence>
<dbReference type="Pfam" id="PF08742">
    <property type="entry name" value="C8"/>
    <property type="match status" value="1"/>
</dbReference>
<dbReference type="Proteomes" id="UP000827986">
    <property type="component" value="Unassembled WGS sequence"/>
</dbReference>
<protein>
    <recommendedName>
        <fullName evidence="2">VWF/SSPO/Zonadhesin-like cysteine-rich domain-containing protein</fullName>
    </recommendedName>
</protein>
<dbReference type="PANTHER" id="PTHR11339:SF413">
    <property type="entry name" value="TECTORIN ALPHA"/>
    <property type="match status" value="1"/>
</dbReference>
<evidence type="ECO:0000313" key="4">
    <source>
        <dbReference type="Proteomes" id="UP000827986"/>
    </source>
</evidence>
<evidence type="ECO:0000259" key="2">
    <source>
        <dbReference type="SMART" id="SM00832"/>
    </source>
</evidence>
<dbReference type="AlphaFoldDB" id="A0A9D4B364"/>
<dbReference type="InterPro" id="IPR050780">
    <property type="entry name" value="Mucin_vWF_Thrombospondin_sf"/>
</dbReference>
<evidence type="ECO:0000313" key="3">
    <source>
        <dbReference type="EMBL" id="KAH1179833.1"/>
    </source>
</evidence>
<feature type="domain" description="VWF/SSPO/Zonadhesin-like cysteine-rich" evidence="2">
    <location>
        <begin position="42"/>
        <end position="117"/>
    </location>
</feature>
<dbReference type="InterPro" id="IPR014853">
    <property type="entry name" value="VWF/SSPO/ZAN-like_Cys-rich_dom"/>
</dbReference>
<name>A0A9D4B364_9SAUR</name>
<sequence length="142" mass="15195">MQNVSQGKDAFHLALAGKSEDVPGCDDGCPDSCPLCEDEESLVQSKSRCWVIQDPDGPFSSCHSQIDPGHYLSDCIFDLCVSGGESSALCESIQTYAAACQRANVSISPWRNESFCGKAALCNCAIGLCAPRCWSGFPYVMP</sequence>
<dbReference type="GO" id="GO:0031012">
    <property type="term" value="C:extracellular matrix"/>
    <property type="evidence" value="ECO:0007669"/>
    <property type="project" value="TreeGrafter"/>
</dbReference>
<dbReference type="EMBL" id="JAHDVG010000471">
    <property type="protein sequence ID" value="KAH1179833.1"/>
    <property type="molecule type" value="Genomic_DNA"/>
</dbReference>
<keyword evidence="1" id="KW-1015">Disulfide bond</keyword>
<accession>A0A9D4B364</accession>
<dbReference type="SMART" id="SM00832">
    <property type="entry name" value="C8"/>
    <property type="match status" value="1"/>
</dbReference>
<organism evidence="3 4">
    <name type="scientific">Mauremys mutica</name>
    <name type="common">yellowpond turtle</name>
    <dbReference type="NCBI Taxonomy" id="74926"/>
    <lineage>
        <taxon>Eukaryota</taxon>
        <taxon>Metazoa</taxon>
        <taxon>Chordata</taxon>
        <taxon>Craniata</taxon>
        <taxon>Vertebrata</taxon>
        <taxon>Euteleostomi</taxon>
        <taxon>Archelosauria</taxon>
        <taxon>Testudinata</taxon>
        <taxon>Testudines</taxon>
        <taxon>Cryptodira</taxon>
        <taxon>Durocryptodira</taxon>
        <taxon>Testudinoidea</taxon>
        <taxon>Geoemydidae</taxon>
        <taxon>Geoemydinae</taxon>
        <taxon>Mauremys</taxon>
    </lineage>
</organism>
<gene>
    <name evidence="3" type="ORF">KIL84_005883</name>
</gene>
<reference evidence="3" key="1">
    <citation type="submission" date="2021-09" db="EMBL/GenBank/DDBJ databases">
        <title>The genome of Mauremys mutica provides insights into the evolution of semi-aquatic lifestyle.</title>
        <authorList>
            <person name="Gong S."/>
            <person name="Gao Y."/>
        </authorList>
    </citation>
    <scope>NUCLEOTIDE SEQUENCE</scope>
    <source>
        <strain evidence="3">MM-2020</strain>
        <tissue evidence="3">Muscle</tissue>
    </source>
</reference>
<comment type="caution">
    <text evidence="3">The sequence shown here is derived from an EMBL/GenBank/DDBJ whole genome shotgun (WGS) entry which is preliminary data.</text>
</comment>
<proteinExistence type="predicted"/>